<evidence type="ECO:0000313" key="1">
    <source>
        <dbReference type="EMBL" id="MSS35099.1"/>
    </source>
</evidence>
<dbReference type="Pfam" id="PF02585">
    <property type="entry name" value="PIG-L"/>
    <property type="match status" value="1"/>
</dbReference>
<dbReference type="InterPro" id="IPR003737">
    <property type="entry name" value="GlcNAc_PI_deacetylase-related"/>
</dbReference>
<protein>
    <submittedName>
        <fullName evidence="1">GlcNAc-PI de-N-acetylase</fullName>
    </submittedName>
</protein>
<sequence length="214" mass="24514">MKRILIIGAHYDDAELGAGGTAAKLAAAGKEVYKLTLTDNEVKESVYNRVTRREDSIRDSARACAALGIKEISNFQQERVCQLKYSTEIMQRVEQVILEKRIDTVFVHSEFDTNQDHCEAGKISKTAARHCDNILIYQSNLYVCEKPFYPTVFFDITDYIEMKRSALKQYGIEHQRFGAENDTLFENNIGRNKLWGYSNGVKYAEGFLPFKLLF</sequence>
<keyword evidence="2" id="KW-1185">Reference proteome</keyword>
<proteinExistence type="predicted"/>
<dbReference type="SUPFAM" id="SSF102588">
    <property type="entry name" value="LmbE-like"/>
    <property type="match status" value="1"/>
</dbReference>
<reference evidence="1 2" key="1">
    <citation type="submission" date="2019-08" db="EMBL/GenBank/DDBJ databases">
        <title>In-depth cultivation of the pig gut microbiome towards novel bacterial diversity and tailored functional studies.</title>
        <authorList>
            <person name="Wylensek D."/>
            <person name="Hitch T.C.A."/>
            <person name="Clavel T."/>
        </authorList>
    </citation>
    <scope>NUCLEOTIDE SEQUENCE [LARGE SCALE GENOMIC DNA]</scope>
    <source>
        <strain evidence="1 2">WCA-389-WT-23D1</strain>
    </source>
</reference>
<organism evidence="1 2">
    <name type="scientific">Clostridium porci</name>
    <dbReference type="NCBI Taxonomy" id="2605778"/>
    <lineage>
        <taxon>Bacteria</taxon>
        <taxon>Bacillati</taxon>
        <taxon>Bacillota</taxon>
        <taxon>Clostridia</taxon>
        <taxon>Eubacteriales</taxon>
        <taxon>Clostridiaceae</taxon>
        <taxon>Clostridium</taxon>
    </lineage>
</organism>
<dbReference type="RefSeq" id="WP_154470516.1">
    <property type="nucleotide sequence ID" value="NZ_VUMD01000001.1"/>
</dbReference>
<dbReference type="InterPro" id="IPR024078">
    <property type="entry name" value="LmbE-like_dom_sf"/>
</dbReference>
<name>A0A7X2NHU7_9CLOT</name>
<accession>A0A7X2NHU7</accession>
<dbReference type="Proteomes" id="UP000429958">
    <property type="component" value="Unassembled WGS sequence"/>
</dbReference>
<dbReference type="AlphaFoldDB" id="A0A7X2NHU7"/>
<gene>
    <name evidence="1" type="ORF">FYJ39_00530</name>
</gene>
<comment type="caution">
    <text evidence="1">The sequence shown here is derived from an EMBL/GenBank/DDBJ whole genome shotgun (WGS) entry which is preliminary data.</text>
</comment>
<evidence type="ECO:0000313" key="2">
    <source>
        <dbReference type="Proteomes" id="UP000429958"/>
    </source>
</evidence>
<dbReference type="EMBL" id="VUMD01000001">
    <property type="protein sequence ID" value="MSS35099.1"/>
    <property type="molecule type" value="Genomic_DNA"/>
</dbReference>
<dbReference type="Gene3D" id="3.40.50.10320">
    <property type="entry name" value="LmbE-like"/>
    <property type="match status" value="1"/>
</dbReference>